<accession>A0A380Q3M2</accession>
<evidence type="ECO:0000313" key="2">
    <source>
        <dbReference type="Proteomes" id="UP000255087"/>
    </source>
</evidence>
<name>A0A380Q3M2_YERPU</name>
<sequence>MKNDIYTDSKKLAVILDKKGLHFYYENIIDAIEYSSTATETLMKLRFVLKEIDIDNSNLNKSDKGLIEEILNKINDSL</sequence>
<dbReference type="EMBL" id="UHJC01000001">
    <property type="protein sequence ID" value="SUP80376.1"/>
    <property type="molecule type" value="Genomic_DNA"/>
</dbReference>
<protein>
    <submittedName>
        <fullName evidence="1">Uncharacterized protein</fullName>
    </submittedName>
</protein>
<dbReference type="AlphaFoldDB" id="A0A380Q3M2"/>
<evidence type="ECO:0000313" key="1">
    <source>
        <dbReference type="EMBL" id="SUP80376.1"/>
    </source>
</evidence>
<organism evidence="1 2">
    <name type="scientific">Yersinia pseudotuberculosis</name>
    <dbReference type="NCBI Taxonomy" id="633"/>
    <lineage>
        <taxon>Bacteria</taxon>
        <taxon>Pseudomonadati</taxon>
        <taxon>Pseudomonadota</taxon>
        <taxon>Gammaproteobacteria</taxon>
        <taxon>Enterobacterales</taxon>
        <taxon>Yersiniaceae</taxon>
        <taxon>Yersinia</taxon>
    </lineage>
</organism>
<proteinExistence type="predicted"/>
<dbReference type="RefSeq" id="WP_050104189.1">
    <property type="nucleotide sequence ID" value="NZ_UHJC01000001.1"/>
</dbReference>
<reference evidence="1 2" key="1">
    <citation type="submission" date="2018-06" db="EMBL/GenBank/DDBJ databases">
        <authorList>
            <consortium name="Pathogen Informatics"/>
            <person name="Doyle S."/>
        </authorList>
    </citation>
    <scope>NUCLEOTIDE SEQUENCE [LARGE SCALE GENOMIC DNA]</scope>
    <source>
        <strain evidence="1 2">NCTC8580</strain>
    </source>
</reference>
<dbReference type="Proteomes" id="UP000255087">
    <property type="component" value="Unassembled WGS sequence"/>
</dbReference>
<gene>
    <name evidence="1" type="ORF">NCTC8580_00427</name>
</gene>